<feature type="transmembrane region" description="Helical" evidence="1">
    <location>
        <begin position="16"/>
        <end position="36"/>
    </location>
</feature>
<evidence type="ECO:0000313" key="2">
    <source>
        <dbReference type="EMBL" id="REG98870.1"/>
    </source>
</evidence>
<dbReference type="EMBL" id="QUNI01000005">
    <property type="protein sequence ID" value="REG98870.1"/>
    <property type="molecule type" value="Genomic_DNA"/>
</dbReference>
<protein>
    <submittedName>
        <fullName evidence="2">Uncharacterized protein</fullName>
    </submittedName>
</protein>
<name>A0A3E0EM96_9FLAO</name>
<accession>A0A3E0EM96</accession>
<evidence type="ECO:0000313" key="3">
    <source>
        <dbReference type="Proteomes" id="UP000257136"/>
    </source>
</evidence>
<feature type="transmembrane region" description="Helical" evidence="1">
    <location>
        <begin position="713"/>
        <end position="731"/>
    </location>
</feature>
<feature type="transmembrane region" description="Helical" evidence="1">
    <location>
        <begin position="275"/>
        <end position="298"/>
    </location>
</feature>
<dbReference type="RefSeq" id="WP_115812856.1">
    <property type="nucleotide sequence ID" value="NZ_QUNI01000005.1"/>
</dbReference>
<feature type="transmembrane region" description="Helical" evidence="1">
    <location>
        <begin position="659"/>
        <end position="678"/>
    </location>
</feature>
<dbReference type="AlphaFoldDB" id="A0A3E0EM96"/>
<feature type="transmembrane region" description="Helical" evidence="1">
    <location>
        <begin position="242"/>
        <end position="263"/>
    </location>
</feature>
<feature type="transmembrane region" description="Helical" evidence="1">
    <location>
        <begin position="876"/>
        <end position="898"/>
    </location>
</feature>
<dbReference type="OrthoDB" id="1113021at2"/>
<keyword evidence="1" id="KW-1133">Transmembrane helix</keyword>
<feature type="transmembrane region" description="Helical" evidence="1">
    <location>
        <begin position="759"/>
        <end position="785"/>
    </location>
</feature>
<keyword evidence="1" id="KW-0812">Transmembrane</keyword>
<gene>
    <name evidence="2" type="ORF">C8P67_10529</name>
</gene>
<feature type="transmembrane region" description="Helical" evidence="1">
    <location>
        <begin position="1085"/>
        <end position="1103"/>
    </location>
</feature>
<proteinExistence type="predicted"/>
<feature type="transmembrane region" description="Helical" evidence="1">
    <location>
        <begin position="690"/>
        <end position="707"/>
    </location>
</feature>
<keyword evidence="1" id="KW-0472">Membrane</keyword>
<comment type="caution">
    <text evidence="2">The sequence shown here is derived from an EMBL/GenBank/DDBJ whole genome shotgun (WGS) entry which is preliminary data.</text>
</comment>
<feature type="transmembrane region" description="Helical" evidence="1">
    <location>
        <begin position="585"/>
        <end position="608"/>
    </location>
</feature>
<evidence type="ECO:0000256" key="1">
    <source>
        <dbReference type="SAM" id="Phobius"/>
    </source>
</evidence>
<feature type="transmembrane region" description="Helical" evidence="1">
    <location>
        <begin position="636"/>
        <end position="653"/>
    </location>
</feature>
<organism evidence="2 3">
    <name type="scientific">Flavobacterium aquicola</name>
    <dbReference type="NCBI Taxonomy" id="1682742"/>
    <lineage>
        <taxon>Bacteria</taxon>
        <taxon>Pseudomonadati</taxon>
        <taxon>Bacteroidota</taxon>
        <taxon>Flavobacteriia</taxon>
        <taxon>Flavobacteriales</taxon>
        <taxon>Flavobacteriaceae</taxon>
        <taxon>Flavobacterium</taxon>
    </lineage>
</organism>
<reference evidence="2 3" key="1">
    <citation type="submission" date="2018-08" db="EMBL/GenBank/DDBJ databases">
        <title>Genomic Encyclopedia of Archaeal and Bacterial Type Strains, Phase II (KMG-II): from individual species to whole genera.</title>
        <authorList>
            <person name="Goeker M."/>
        </authorList>
    </citation>
    <scope>NUCLEOTIDE SEQUENCE [LARGE SCALE GENOMIC DNA]</scope>
    <source>
        <strain evidence="2 3">DSM 100880</strain>
    </source>
</reference>
<keyword evidence="3" id="KW-1185">Reference proteome</keyword>
<sequence>MSLFTPFFDKLKSHNYSIITAVVIGILTALYLLIIVPNNEIKEDANNLAVFKGIEVQLKGFFDDKLKEISSGKRDSIIADHHPELRNNLVFIDKIEIINLKRLDSVRKKLQLTRKIVFKKMGSPEIYAAVTDTVQFDLDEFIKRLDNSSNFKSFFICPVNAGSKGECLAKDILISQNISLNDEDSLRIKNRNSGFIAFEKSNKRYYTGQIKIPDSSFTLFVAAGISSSYFKSNVQFIKPNLLIFSLLLLGVLFLSICFIKPIVSSDKERLSQMDLITVAFSIGALISLFVIYGMVGYWQKSITNRNKSDLKQLVEHIDNSFKGQIDTLQNLKKMLVEIDTSDSNSPFKELHIENDSEVSLIDGQDVADSSSISQERKPKVNFFKKNVRPIQIRYLDSYFWMDKDGLLTTSFTKDNINFARKYNDRNYFKLLQNKEIDTILTGVFSRESNQYQWIYAQKDTKKNEAEGSEKTAIKGIAFREYFSKQIQLPPDTDYMLVDSEGFVLMQNNPDKNLYQNVLSGSHNNLVLACILAGCNIENFRMDYQGNSYQVFAKRLSISADLPVYILGMRNLSYLDYLSLFTFNNAFLITILYGFSIVLLILLYSSLFYNGRLSLFSKHHFYHLFPDSSRKEEYQNMFTANIICFLAVVVVFFFSSPITVLYFCLLIGINMTFVHVVLLNIRSNKLESPFIKLYVLVFLLGIVLPLLLLYNDLMYLSFILVIGSHIGLILYYRNWRTWDTDSSAEIINAVAKNQGVQRKVYLKFLTSGLLNYFVLFPFILVCAFYSNEINDYARYYCSSSQSGSTAANHKVINTYGCDCRSMWAFDLSKNNEGVIHKLNFGFQLPTMSEVNKFKLKQLYKNSYIKTNTVFFSNGLHIFYFFLCFTLIVILAYSMLNYYCQRFFFFDLMQASYEGYYPGKKNPYSNDYVFIAMVNDEDIKNMIQKDLNKKDEIDSIWPDRSVVLEDVFKSDVYNEISFDLKMEFILNSNLRNFDKIYSEIWDSIPTKEMQNVLYDFAQDHFLNYKNKNILMQLMDLGLIDHDKLTGRLKVMSYSFRVYLLSKSLKDPEFVKQFVDESKNGTFDRFKLPILIVAISLLVLLMYLNKDSYEKVLILGSSIGSALLLLNKFLDFGKAD</sequence>
<dbReference type="Proteomes" id="UP000257136">
    <property type="component" value="Unassembled WGS sequence"/>
</dbReference>